<dbReference type="GO" id="GO:0003700">
    <property type="term" value="F:DNA-binding transcription factor activity"/>
    <property type="evidence" value="ECO:0007669"/>
    <property type="project" value="InterPro"/>
</dbReference>
<evidence type="ECO:0000256" key="4">
    <source>
        <dbReference type="ARBA" id="ARBA00022490"/>
    </source>
</evidence>
<proteinExistence type="inferred from homology"/>
<dbReference type="GO" id="GO:0005829">
    <property type="term" value="C:cytosol"/>
    <property type="evidence" value="ECO:0007669"/>
    <property type="project" value="TreeGrafter"/>
</dbReference>
<reference evidence="13" key="1">
    <citation type="submission" date="2020-10" db="EMBL/GenBank/DDBJ databases">
        <title>Taxonomic study of unclassified bacteria belonging to the class Ktedonobacteria.</title>
        <authorList>
            <person name="Yabe S."/>
            <person name="Wang C.M."/>
            <person name="Zheng Y."/>
            <person name="Sakai Y."/>
            <person name="Cavaletti L."/>
            <person name="Monciardini P."/>
            <person name="Donadio S."/>
        </authorList>
    </citation>
    <scope>NUCLEOTIDE SEQUENCE</scope>
    <source>
        <strain evidence="13">SOSP1-1</strain>
    </source>
</reference>
<dbReference type="InterPro" id="IPR043135">
    <property type="entry name" value="Fur_C"/>
</dbReference>
<dbReference type="InterPro" id="IPR036388">
    <property type="entry name" value="WH-like_DNA-bd_sf"/>
</dbReference>
<dbReference type="PANTHER" id="PTHR33202:SF2">
    <property type="entry name" value="FERRIC UPTAKE REGULATION PROTEIN"/>
    <property type="match status" value="1"/>
</dbReference>
<feature type="binding site" evidence="12">
    <location>
        <position position="171"/>
    </location>
    <ligand>
        <name>Fe cation</name>
        <dbReference type="ChEBI" id="CHEBI:24875"/>
    </ligand>
</feature>
<feature type="binding site" evidence="11">
    <location>
        <position position="179"/>
    </location>
    <ligand>
        <name>Zn(2+)</name>
        <dbReference type="ChEBI" id="CHEBI:29105"/>
    </ligand>
</feature>
<dbReference type="CDD" id="cd07153">
    <property type="entry name" value="Fur_like"/>
    <property type="match status" value="1"/>
</dbReference>
<keyword evidence="10" id="KW-0804">Transcription</keyword>
<keyword evidence="12" id="KW-0408">Iron</keyword>
<keyword evidence="6 11" id="KW-0479">Metal-binding</keyword>
<keyword evidence="4" id="KW-0963">Cytoplasm</keyword>
<evidence type="ECO:0000256" key="5">
    <source>
        <dbReference type="ARBA" id="ARBA00022491"/>
    </source>
</evidence>
<dbReference type="GO" id="GO:0008270">
    <property type="term" value="F:zinc ion binding"/>
    <property type="evidence" value="ECO:0007669"/>
    <property type="project" value="TreeGrafter"/>
</dbReference>
<feature type="binding site" evidence="11">
    <location>
        <position position="182"/>
    </location>
    <ligand>
        <name>Zn(2+)</name>
        <dbReference type="ChEBI" id="CHEBI:29105"/>
    </ligand>
</feature>
<dbReference type="GO" id="GO:0000976">
    <property type="term" value="F:transcription cis-regulatory region binding"/>
    <property type="evidence" value="ECO:0007669"/>
    <property type="project" value="TreeGrafter"/>
</dbReference>
<evidence type="ECO:0000256" key="6">
    <source>
        <dbReference type="ARBA" id="ARBA00022723"/>
    </source>
</evidence>
<evidence type="ECO:0000256" key="3">
    <source>
        <dbReference type="ARBA" id="ARBA00011738"/>
    </source>
</evidence>
<keyword evidence="9" id="KW-0238">DNA-binding</keyword>
<name>A0A8J3MQW0_9CHLR</name>
<keyword evidence="8" id="KW-0805">Transcription regulation</keyword>
<sequence length="188" mass="21653">MASRCTENGIISKQKPFIRLLKQLAGSSNYKKVRAIQVTEGFTIEDQIRAAFDEVSQRRTRPRRLIEQRLVELAAKETDFTVDDLWQDIRKEEPRLGRATVYRSVEKLVNRGLLNRVEFADGTHHYRVCGHSHHHHLTCNQCHRVVEVDICLPGEQIAKISNQTNFTIEGHSLSFFGCCPDCRTHAKQ</sequence>
<comment type="caution">
    <text evidence="13">The sequence shown here is derived from an EMBL/GenBank/DDBJ whole genome shotgun (WGS) entry which is preliminary data.</text>
</comment>
<keyword evidence="7 11" id="KW-0862">Zinc</keyword>
<evidence type="ECO:0000256" key="1">
    <source>
        <dbReference type="ARBA" id="ARBA00004496"/>
    </source>
</evidence>
<evidence type="ECO:0000256" key="10">
    <source>
        <dbReference type="ARBA" id="ARBA00023163"/>
    </source>
</evidence>
<keyword evidence="5" id="KW-0678">Repressor</keyword>
<dbReference type="SUPFAM" id="SSF46785">
    <property type="entry name" value="Winged helix' DNA-binding domain"/>
    <property type="match status" value="1"/>
</dbReference>
<dbReference type="InterPro" id="IPR036390">
    <property type="entry name" value="WH_DNA-bd_sf"/>
</dbReference>
<evidence type="ECO:0000256" key="11">
    <source>
        <dbReference type="PIRSR" id="PIRSR602481-1"/>
    </source>
</evidence>
<comment type="similarity">
    <text evidence="2">Belongs to the Fur family.</text>
</comment>
<dbReference type="GO" id="GO:1900376">
    <property type="term" value="P:regulation of secondary metabolite biosynthetic process"/>
    <property type="evidence" value="ECO:0007669"/>
    <property type="project" value="TreeGrafter"/>
</dbReference>
<dbReference type="AlphaFoldDB" id="A0A8J3MQW0"/>
<dbReference type="InterPro" id="IPR002481">
    <property type="entry name" value="FUR"/>
</dbReference>
<gene>
    <name evidence="13" type="ORF">KSX_13440</name>
</gene>
<dbReference type="Gene3D" id="3.30.1490.190">
    <property type="match status" value="1"/>
</dbReference>
<dbReference type="GO" id="GO:0045892">
    <property type="term" value="P:negative regulation of DNA-templated transcription"/>
    <property type="evidence" value="ECO:0007669"/>
    <property type="project" value="TreeGrafter"/>
</dbReference>
<evidence type="ECO:0000256" key="7">
    <source>
        <dbReference type="ARBA" id="ARBA00022833"/>
    </source>
</evidence>
<evidence type="ECO:0000313" key="14">
    <source>
        <dbReference type="Proteomes" id="UP000612362"/>
    </source>
</evidence>
<dbReference type="Pfam" id="PF01475">
    <property type="entry name" value="FUR"/>
    <property type="match status" value="1"/>
</dbReference>
<comment type="cofactor">
    <cofactor evidence="11">
        <name>Zn(2+)</name>
        <dbReference type="ChEBI" id="CHEBI:29105"/>
    </cofactor>
    <text evidence="11">Binds 1 zinc ion per subunit.</text>
</comment>
<keyword evidence="14" id="KW-1185">Reference proteome</keyword>
<comment type="subcellular location">
    <subcellularLocation>
        <location evidence="1">Cytoplasm</location>
    </subcellularLocation>
</comment>
<organism evidence="13 14">
    <name type="scientific">Ktedonospora formicarum</name>
    <dbReference type="NCBI Taxonomy" id="2778364"/>
    <lineage>
        <taxon>Bacteria</taxon>
        <taxon>Bacillati</taxon>
        <taxon>Chloroflexota</taxon>
        <taxon>Ktedonobacteria</taxon>
        <taxon>Ktedonobacterales</taxon>
        <taxon>Ktedonobacteraceae</taxon>
        <taxon>Ktedonospora</taxon>
    </lineage>
</organism>
<evidence type="ECO:0000313" key="13">
    <source>
        <dbReference type="EMBL" id="GHO43181.1"/>
    </source>
</evidence>
<evidence type="ECO:0000256" key="2">
    <source>
        <dbReference type="ARBA" id="ARBA00007957"/>
    </source>
</evidence>
<feature type="binding site" evidence="11">
    <location>
        <position position="142"/>
    </location>
    <ligand>
        <name>Zn(2+)</name>
        <dbReference type="ChEBI" id="CHEBI:29105"/>
    </ligand>
</feature>
<feature type="binding site" evidence="11">
    <location>
        <position position="139"/>
    </location>
    <ligand>
        <name>Zn(2+)</name>
        <dbReference type="ChEBI" id="CHEBI:29105"/>
    </ligand>
</feature>
<dbReference type="Proteomes" id="UP000612362">
    <property type="component" value="Unassembled WGS sequence"/>
</dbReference>
<evidence type="ECO:0000256" key="9">
    <source>
        <dbReference type="ARBA" id="ARBA00023125"/>
    </source>
</evidence>
<evidence type="ECO:0000256" key="8">
    <source>
        <dbReference type="ARBA" id="ARBA00023015"/>
    </source>
</evidence>
<dbReference type="PANTHER" id="PTHR33202">
    <property type="entry name" value="ZINC UPTAKE REGULATION PROTEIN"/>
    <property type="match status" value="1"/>
</dbReference>
<protein>
    <submittedName>
        <fullName evidence="13">Transcriptional repressor</fullName>
    </submittedName>
</protein>
<dbReference type="EMBL" id="BNJF01000001">
    <property type="protein sequence ID" value="GHO43181.1"/>
    <property type="molecule type" value="Genomic_DNA"/>
</dbReference>
<feature type="binding site" evidence="12">
    <location>
        <position position="133"/>
    </location>
    <ligand>
        <name>Fe cation</name>
        <dbReference type="ChEBI" id="CHEBI:24875"/>
    </ligand>
</feature>
<comment type="cofactor">
    <cofactor evidence="12">
        <name>Mn(2+)</name>
        <dbReference type="ChEBI" id="CHEBI:29035"/>
    </cofactor>
    <cofactor evidence="12">
        <name>Fe(2+)</name>
        <dbReference type="ChEBI" id="CHEBI:29033"/>
    </cofactor>
    <text evidence="12">Binds 1 Mn(2+) or Fe(2+) ion per subunit.</text>
</comment>
<evidence type="ECO:0000256" key="12">
    <source>
        <dbReference type="PIRSR" id="PIRSR602481-2"/>
    </source>
</evidence>
<comment type="subunit">
    <text evidence="3">Homodimer.</text>
</comment>
<accession>A0A8J3MQW0</accession>
<dbReference type="Gene3D" id="1.10.10.10">
    <property type="entry name" value="Winged helix-like DNA-binding domain superfamily/Winged helix DNA-binding domain"/>
    <property type="match status" value="1"/>
</dbReference>